<dbReference type="GO" id="GO:0003700">
    <property type="term" value="F:DNA-binding transcription factor activity"/>
    <property type="evidence" value="ECO:0007669"/>
    <property type="project" value="InterPro"/>
</dbReference>
<evidence type="ECO:0000313" key="6">
    <source>
        <dbReference type="Proteomes" id="UP000244908"/>
    </source>
</evidence>
<dbReference type="InterPro" id="IPR050204">
    <property type="entry name" value="AraC_XylS_family_regulators"/>
</dbReference>
<organism evidence="5 6">
    <name type="scientific">Limnobaculum parvum</name>
    <dbReference type="NCBI Taxonomy" id="2172103"/>
    <lineage>
        <taxon>Bacteria</taxon>
        <taxon>Pseudomonadati</taxon>
        <taxon>Pseudomonadota</taxon>
        <taxon>Gammaproteobacteria</taxon>
        <taxon>Enterobacterales</taxon>
        <taxon>Budviciaceae</taxon>
        <taxon>Limnobaculum</taxon>
    </lineage>
</organism>
<accession>A0A2Y9TUY3</accession>
<evidence type="ECO:0000256" key="1">
    <source>
        <dbReference type="ARBA" id="ARBA00023015"/>
    </source>
</evidence>
<evidence type="ECO:0000256" key="3">
    <source>
        <dbReference type="ARBA" id="ARBA00023163"/>
    </source>
</evidence>
<dbReference type="KEGG" id="lpv:HYN51_02290"/>
<dbReference type="InterPro" id="IPR018060">
    <property type="entry name" value="HTH_AraC"/>
</dbReference>
<dbReference type="Proteomes" id="UP000244908">
    <property type="component" value="Chromosome"/>
</dbReference>
<dbReference type="PANTHER" id="PTHR46796:SF12">
    <property type="entry name" value="HTH-TYPE DNA-BINDING TRANSCRIPTIONAL ACTIVATOR EUTR"/>
    <property type="match status" value="1"/>
</dbReference>
<dbReference type="EMBL" id="CP029185">
    <property type="protein sequence ID" value="AWH87495.1"/>
    <property type="molecule type" value="Genomic_DNA"/>
</dbReference>
<keyword evidence="3" id="KW-0804">Transcription</keyword>
<dbReference type="Gene3D" id="1.10.10.60">
    <property type="entry name" value="Homeodomain-like"/>
    <property type="match status" value="1"/>
</dbReference>
<name>A0A2Y9TUY3_9GAMM</name>
<evidence type="ECO:0000313" key="5">
    <source>
        <dbReference type="EMBL" id="AWH87495.1"/>
    </source>
</evidence>
<feature type="domain" description="HTH araC/xylS-type" evidence="4">
    <location>
        <begin position="236"/>
        <end position="321"/>
    </location>
</feature>
<dbReference type="OrthoDB" id="6003540at2"/>
<protein>
    <submittedName>
        <fullName evidence="5">AraC family transcriptional regulator</fullName>
    </submittedName>
</protein>
<sequence length="341" mass="38560">MSSSSIYQCNVYFGLDVARASDILYGGYFEHRLSSSAQLSLYHQRVKYDDIRLETGNYSFPIIARGCTPSDIICIGFMAHGGDMARYNTVPIGSNEIQIYPEGTELLYQSSGPSRWIIYGVPRTIFLQAMLAYSGQDILLSKENIVSLKLPEGCIDRLLKQTNEVFTIAQNCPKSGHRKETLKQSLEQLLATYSQVICDAMLESSIEKKSSVSQRHNNLILDSEYFVMSCDDVSASLINIAQRTGYSLRALELIFRNSVGMSPGKWFLNLRLNGTLRDLLMATPMSTVSGIATRWGFQHLSRFSEQYRKAFGEYPSHTLNRSKKRDKLVFSERELDSQIKL</sequence>
<keyword evidence="2" id="KW-0238">DNA-binding</keyword>
<dbReference type="PROSITE" id="PS01124">
    <property type="entry name" value="HTH_ARAC_FAMILY_2"/>
    <property type="match status" value="1"/>
</dbReference>
<reference evidence="5 6" key="1">
    <citation type="journal article" date="2019" name="Int. J. Syst. Evol. Microbiol.">
        <title>Limnobaculum parvum gen. nov., sp. nov., isolated from a freshwater lake.</title>
        <authorList>
            <person name="Baek C."/>
            <person name="Shin S.K."/>
            <person name="Yi H."/>
        </authorList>
    </citation>
    <scope>NUCLEOTIDE SEQUENCE [LARGE SCALE GENOMIC DNA]</scope>
    <source>
        <strain evidence="5 6">HYN0051</strain>
    </source>
</reference>
<dbReference type="PANTHER" id="PTHR46796">
    <property type="entry name" value="HTH-TYPE TRANSCRIPTIONAL ACTIVATOR RHAS-RELATED"/>
    <property type="match status" value="1"/>
</dbReference>
<keyword evidence="1" id="KW-0805">Transcription regulation</keyword>
<keyword evidence="6" id="KW-1185">Reference proteome</keyword>
<dbReference type="AlphaFoldDB" id="A0A2Y9TUY3"/>
<evidence type="ECO:0000256" key="2">
    <source>
        <dbReference type="ARBA" id="ARBA00023125"/>
    </source>
</evidence>
<dbReference type="GO" id="GO:0043565">
    <property type="term" value="F:sequence-specific DNA binding"/>
    <property type="evidence" value="ECO:0007669"/>
    <property type="project" value="InterPro"/>
</dbReference>
<dbReference type="RefSeq" id="WP_108899583.1">
    <property type="nucleotide sequence ID" value="NZ_CP029185.2"/>
</dbReference>
<evidence type="ECO:0000259" key="4">
    <source>
        <dbReference type="PROSITE" id="PS01124"/>
    </source>
</evidence>
<dbReference type="Pfam" id="PF12833">
    <property type="entry name" value="HTH_18"/>
    <property type="match status" value="1"/>
</dbReference>
<gene>
    <name evidence="5" type="ORF">HYN51_02290</name>
</gene>
<dbReference type="SMART" id="SM00342">
    <property type="entry name" value="HTH_ARAC"/>
    <property type="match status" value="1"/>
</dbReference>
<proteinExistence type="predicted"/>